<dbReference type="Proteomes" id="UP001632038">
    <property type="component" value="Unassembled WGS sequence"/>
</dbReference>
<sequence length="687" mass="76917">MSLEAFLDPNSQYPISLLLPANGDGSIFESLTYCNSLRNDEHMDHSFLSMSQMNPNPGLGVMNSIPIQNTSVSRNMEPYISLPSNPVSFSVNDHVNVCQSGQKERKKKQSEKTCRPVNIKKETVSSLAPSPKRPRADVISQEKVQKEIFKKLLSRELQERNLQLSGMIKNYGLQNQVQKPIVHSAPPQLMGFNVQIPRQVNVQTGFAPLLDGSICSRRLKQYLFHLRNNTHDNGIAYWKKFVSEYYAPGSKKRWCFCKYGYTQLQSNGVFYPRSMEAWYCDLCGSRSGKGLEASFNIFPRLFKTKFESGMMDEILFMDSPQVCYISCGLVLEFSKAIQESVFEKFRVVHEGKLRIAFRYDLKILSWEFCAQNHEEFLLRRFVAPHVNQLVQASMTFQNDASFSTSLDDLQSLCDTFASAGDQLVKNMETPLVNDLGYPKPFIRCLQIAEIFDSMKDVMTLSLETKMGPIECWYNISGQGNRAHNNQQYENQQMELFAGGAHNLSSLAEQLGSGCLANFCRMPENRAMLSSGSLSSPFVNLNHRLAGQNSSTASLSRNGHDLGFVDHSNRTTGITLSRPLNEAQLFAIGQDPNQALVDKLLHEMISNQKCGSKNEMCYGESSIAASVQSNSVNALRVAANFSKAASHGNSSVVSRTVTVKAEPCSPEQLPKSFENSALGFAKTEDMSW</sequence>
<keyword evidence="2" id="KW-1185">Reference proteome</keyword>
<organism evidence="1 2">
    <name type="scientific">Castilleja foliolosa</name>
    <dbReference type="NCBI Taxonomy" id="1961234"/>
    <lineage>
        <taxon>Eukaryota</taxon>
        <taxon>Viridiplantae</taxon>
        <taxon>Streptophyta</taxon>
        <taxon>Embryophyta</taxon>
        <taxon>Tracheophyta</taxon>
        <taxon>Spermatophyta</taxon>
        <taxon>Magnoliopsida</taxon>
        <taxon>eudicotyledons</taxon>
        <taxon>Gunneridae</taxon>
        <taxon>Pentapetalae</taxon>
        <taxon>asterids</taxon>
        <taxon>lamiids</taxon>
        <taxon>Lamiales</taxon>
        <taxon>Orobanchaceae</taxon>
        <taxon>Pedicularideae</taxon>
        <taxon>Castillejinae</taxon>
        <taxon>Castilleja</taxon>
    </lineage>
</organism>
<proteinExistence type="predicted"/>
<protein>
    <submittedName>
        <fullName evidence="1">Uncharacterized protein</fullName>
    </submittedName>
</protein>
<comment type="caution">
    <text evidence="1">The sequence shown here is derived from an EMBL/GenBank/DDBJ whole genome shotgun (WGS) entry which is preliminary data.</text>
</comment>
<dbReference type="EMBL" id="JAVIJP010000013">
    <property type="protein sequence ID" value="KAL3645385.1"/>
    <property type="molecule type" value="Genomic_DNA"/>
</dbReference>
<dbReference type="AlphaFoldDB" id="A0ABD3DX19"/>
<dbReference type="Pfam" id="PF01803">
    <property type="entry name" value="LIM_bind"/>
    <property type="match status" value="1"/>
</dbReference>
<accession>A0ABD3DX19</accession>
<dbReference type="PANTHER" id="PTHR10378">
    <property type="entry name" value="LIM DOMAIN-BINDING PROTEIN"/>
    <property type="match status" value="1"/>
</dbReference>
<evidence type="ECO:0000313" key="1">
    <source>
        <dbReference type="EMBL" id="KAL3645385.1"/>
    </source>
</evidence>
<dbReference type="InterPro" id="IPR029005">
    <property type="entry name" value="LIM-bd/SEUSS"/>
</dbReference>
<gene>
    <name evidence="1" type="ORF">CASFOL_010565</name>
</gene>
<reference evidence="2" key="1">
    <citation type="journal article" date="2024" name="IScience">
        <title>Strigolactones Initiate the Formation of Haustorium-like Structures in Castilleja.</title>
        <authorList>
            <person name="Buerger M."/>
            <person name="Peterson D."/>
            <person name="Chory J."/>
        </authorList>
    </citation>
    <scope>NUCLEOTIDE SEQUENCE [LARGE SCALE GENOMIC DNA]</scope>
</reference>
<evidence type="ECO:0000313" key="2">
    <source>
        <dbReference type="Proteomes" id="UP001632038"/>
    </source>
</evidence>
<name>A0ABD3DX19_9LAMI</name>